<sequence length="33" mass="3587">MEISKITLRCEGRISVQHAQPAKAQNTDSTTTA</sequence>
<gene>
    <name evidence="1" type="ORF">S7711_11564</name>
</gene>
<reference evidence="1 2" key="1">
    <citation type="journal article" date="2014" name="BMC Genomics">
        <title>Comparative genome sequencing reveals chemotype-specific gene clusters in the toxigenic black mold Stachybotrys.</title>
        <authorList>
            <person name="Semeiks J."/>
            <person name="Borek D."/>
            <person name="Otwinowski Z."/>
            <person name="Grishin N.V."/>
        </authorList>
    </citation>
    <scope>NUCLEOTIDE SEQUENCE [LARGE SCALE GENOMIC DNA]</scope>
    <source>
        <strain evidence="2">CBS 109288 / IBT 7711</strain>
    </source>
</reference>
<accession>A0A084B9X0</accession>
<dbReference type="HOGENOM" id="CLU_3385050_0_0_1"/>
<organism evidence="1 2">
    <name type="scientific">Stachybotrys chartarum (strain CBS 109288 / IBT 7711)</name>
    <name type="common">Toxic black mold</name>
    <name type="synonym">Stilbospora chartarum</name>
    <dbReference type="NCBI Taxonomy" id="1280523"/>
    <lineage>
        <taxon>Eukaryota</taxon>
        <taxon>Fungi</taxon>
        <taxon>Dikarya</taxon>
        <taxon>Ascomycota</taxon>
        <taxon>Pezizomycotina</taxon>
        <taxon>Sordariomycetes</taxon>
        <taxon>Hypocreomycetidae</taxon>
        <taxon>Hypocreales</taxon>
        <taxon>Stachybotryaceae</taxon>
        <taxon>Stachybotrys</taxon>
    </lineage>
</organism>
<dbReference type="Proteomes" id="UP000028045">
    <property type="component" value="Unassembled WGS sequence"/>
</dbReference>
<proteinExistence type="predicted"/>
<dbReference type="EMBL" id="KL647631">
    <property type="protein sequence ID" value="KEY74349.1"/>
    <property type="molecule type" value="Genomic_DNA"/>
</dbReference>
<evidence type="ECO:0000313" key="2">
    <source>
        <dbReference type="Proteomes" id="UP000028045"/>
    </source>
</evidence>
<dbReference type="AlphaFoldDB" id="A0A084B9X0"/>
<protein>
    <submittedName>
        <fullName evidence="1">Uncharacterized protein</fullName>
    </submittedName>
</protein>
<evidence type="ECO:0000313" key="1">
    <source>
        <dbReference type="EMBL" id="KEY74349.1"/>
    </source>
</evidence>
<keyword evidence="2" id="KW-1185">Reference proteome</keyword>
<name>A0A084B9X0_STACB</name>